<evidence type="ECO:0000313" key="2">
    <source>
        <dbReference type="EMBL" id="MDO7786785.1"/>
    </source>
</evidence>
<dbReference type="NCBIfam" id="TIGR00176">
    <property type="entry name" value="mobB"/>
    <property type="match status" value="1"/>
</dbReference>
<dbReference type="Proteomes" id="UP001172911">
    <property type="component" value="Unassembled WGS sequence"/>
</dbReference>
<dbReference type="RefSeq" id="WP_304541917.1">
    <property type="nucleotide sequence ID" value="NZ_JARPTC010000007.1"/>
</dbReference>
<protein>
    <submittedName>
        <fullName evidence="2">Molybdopterin-guanine dinucleotide biosynthesis protein B</fullName>
    </submittedName>
</protein>
<feature type="domain" description="Molybdopterin-guanine dinucleotide biosynthesis protein B (MobB)" evidence="1">
    <location>
        <begin position="2"/>
        <end position="131"/>
    </location>
</feature>
<dbReference type="GO" id="GO:0006777">
    <property type="term" value="P:Mo-molybdopterin cofactor biosynthetic process"/>
    <property type="evidence" value="ECO:0007669"/>
    <property type="project" value="InterPro"/>
</dbReference>
<gene>
    <name evidence="2" type="primary">mobB</name>
    <name evidence="2" type="ORF">P6N53_06065</name>
</gene>
<dbReference type="InterPro" id="IPR004435">
    <property type="entry name" value="MobB_dom"/>
</dbReference>
<keyword evidence="3" id="KW-1185">Reference proteome</keyword>
<dbReference type="Gene3D" id="3.40.50.300">
    <property type="entry name" value="P-loop containing nucleotide triphosphate hydrolases"/>
    <property type="match status" value="1"/>
</dbReference>
<name>A0AAW7ZB81_9FIRM</name>
<dbReference type="InterPro" id="IPR052539">
    <property type="entry name" value="MGD_biosynthesis_adapter"/>
</dbReference>
<proteinExistence type="predicted"/>
<accession>A0AAW7ZB81</accession>
<dbReference type="SUPFAM" id="SSF52540">
    <property type="entry name" value="P-loop containing nucleoside triphosphate hydrolases"/>
    <property type="match status" value="1"/>
</dbReference>
<dbReference type="GO" id="GO:0005525">
    <property type="term" value="F:GTP binding"/>
    <property type="evidence" value="ECO:0007669"/>
    <property type="project" value="InterPro"/>
</dbReference>
<dbReference type="InterPro" id="IPR027417">
    <property type="entry name" value="P-loop_NTPase"/>
</dbReference>
<organism evidence="2 3">
    <name type="scientific">Desulforamulus aquiferis</name>
    <dbReference type="NCBI Taxonomy" id="1397668"/>
    <lineage>
        <taxon>Bacteria</taxon>
        <taxon>Bacillati</taxon>
        <taxon>Bacillota</taxon>
        <taxon>Clostridia</taxon>
        <taxon>Eubacteriales</taxon>
        <taxon>Peptococcaceae</taxon>
        <taxon>Desulforamulus</taxon>
    </lineage>
</organism>
<reference evidence="2" key="2">
    <citation type="submission" date="2023-03" db="EMBL/GenBank/DDBJ databases">
        <authorList>
            <person name="Zhang Z."/>
        </authorList>
    </citation>
    <scope>NUCLEOTIDE SEQUENCE</scope>
    <source>
        <strain evidence="2">DSA</strain>
    </source>
</reference>
<dbReference type="CDD" id="cd03116">
    <property type="entry name" value="MobB"/>
    <property type="match status" value="1"/>
</dbReference>
<dbReference type="PANTHER" id="PTHR40072">
    <property type="entry name" value="MOLYBDOPTERIN-GUANINE DINUCLEOTIDE BIOSYNTHESIS ADAPTER PROTEIN-RELATED"/>
    <property type="match status" value="1"/>
</dbReference>
<evidence type="ECO:0000259" key="1">
    <source>
        <dbReference type="Pfam" id="PF03205"/>
    </source>
</evidence>
<dbReference type="AlphaFoldDB" id="A0AAW7ZB81"/>
<dbReference type="Pfam" id="PF03205">
    <property type="entry name" value="MobB"/>
    <property type="match status" value="1"/>
</dbReference>
<dbReference type="EMBL" id="JARPTC010000007">
    <property type="protein sequence ID" value="MDO7786785.1"/>
    <property type="molecule type" value="Genomic_DNA"/>
</dbReference>
<reference evidence="2" key="1">
    <citation type="journal article" date="2023" name="J. Hazard. Mater.">
        <title>Anaerobic biodegradation of pyrene and benzo[a]pyrene by a new sulfate-reducing Desulforamulus aquiferis strain DSA.</title>
        <authorList>
            <person name="Zhang Z."/>
            <person name="Sun J."/>
            <person name="Gong X."/>
            <person name="Wang C."/>
            <person name="Wang H."/>
        </authorList>
    </citation>
    <scope>NUCLEOTIDE SEQUENCE</scope>
    <source>
        <strain evidence="2">DSA</strain>
    </source>
</reference>
<comment type="caution">
    <text evidence="2">The sequence shown here is derived from an EMBL/GenBank/DDBJ whole genome shotgun (WGS) entry which is preliminary data.</text>
</comment>
<sequence>MVAIVGKSNAGKTTFIEKLIKELKLRNIKVCTIKHDVHGFDIDKPGKDTWRHAKAGADTVVISSPAKMAMISNVSEELTLDQLAQIVSLDTDIIITEGYKKSNKPKIEICRSERSEGLLCAPDELIALVSDMSWNIGVPVFELDDAVGVADLLESKYQFKKQTEKLVNF</sequence>
<dbReference type="PANTHER" id="PTHR40072:SF1">
    <property type="entry name" value="MOLYBDOPTERIN-GUANINE DINUCLEOTIDE BIOSYNTHESIS ADAPTER PROTEIN"/>
    <property type="match status" value="1"/>
</dbReference>
<evidence type="ECO:0000313" key="3">
    <source>
        <dbReference type="Proteomes" id="UP001172911"/>
    </source>
</evidence>